<protein>
    <submittedName>
        <fullName evidence="1">Uncharacterized protein</fullName>
    </submittedName>
</protein>
<evidence type="ECO:0000313" key="2">
    <source>
        <dbReference type="Proteomes" id="UP000499080"/>
    </source>
</evidence>
<comment type="caution">
    <text evidence="1">The sequence shown here is derived from an EMBL/GenBank/DDBJ whole genome shotgun (WGS) entry which is preliminary data.</text>
</comment>
<name>A0A4Y2HLG8_ARAVE</name>
<reference evidence="1 2" key="1">
    <citation type="journal article" date="2019" name="Sci. Rep.">
        <title>Orb-weaving spider Araneus ventricosus genome elucidates the spidroin gene catalogue.</title>
        <authorList>
            <person name="Kono N."/>
            <person name="Nakamura H."/>
            <person name="Ohtoshi R."/>
            <person name="Moran D.A.P."/>
            <person name="Shinohara A."/>
            <person name="Yoshida Y."/>
            <person name="Fujiwara M."/>
            <person name="Mori M."/>
            <person name="Tomita M."/>
            <person name="Arakawa K."/>
        </authorList>
    </citation>
    <scope>NUCLEOTIDE SEQUENCE [LARGE SCALE GENOMIC DNA]</scope>
</reference>
<dbReference type="AlphaFoldDB" id="A0A4Y2HLG8"/>
<keyword evidence="2" id="KW-1185">Reference proteome</keyword>
<proteinExistence type="predicted"/>
<sequence length="126" mass="14818">MISRDAVVFDTFKIQTGDSSVDIPENWFDIIKTKLICVLEDNINEVPFEKCPEIRIVSIQTKDDVRAFIRGKMRLEIHIMYECPLRGHMTPNMTDDYAVYISMIDFCSQRKWREMEESAEEEECNA</sequence>
<accession>A0A4Y2HLG8</accession>
<dbReference type="Proteomes" id="UP000499080">
    <property type="component" value="Unassembled WGS sequence"/>
</dbReference>
<evidence type="ECO:0000313" key="1">
    <source>
        <dbReference type="EMBL" id="GBM66195.1"/>
    </source>
</evidence>
<organism evidence="1 2">
    <name type="scientific">Araneus ventricosus</name>
    <name type="common">Orbweaver spider</name>
    <name type="synonym">Epeira ventricosa</name>
    <dbReference type="NCBI Taxonomy" id="182803"/>
    <lineage>
        <taxon>Eukaryota</taxon>
        <taxon>Metazoa</taxon>
        <taxon>Ecdysozoa</taxon>
        <taxon>Arthropoda</taxon>
        <taxon>Chelicerata</taxon>
        <taxon>Arachnida</taxon>
        <taxon>Araneae</taxon>
        <taxon>Araneomorphae</taxon>
        <taxon>Entelegynae</taxon>
        <taxon>Araneoidea</taxon>
        <taxon>Araneidae</taxon>
        <taxon>Araneus</taxon>
    </lineage>
</organism>
<dbReference type="EMBL" id="BGPR01103373">
    <property type="protein sequence ID" value="GBM66195.1"/>
    <property type="molecule type" value="Genomic_DNA"/>
</dbReference>
<gene>
    <name evidence="1" type="ORF">AVEN_54468_1</name>
</gene>